<dbReference type="CDD" id="cd00051">
    <property type="entry name" value="EFh"/>
    <property type="match status" value="1"/>
</dbReference>
<evidence type="ECO:0000313" key="6">
    <source>
        <dbReference type="Proteomes" id="UP000005666"/>
    </source>
</evidence>
<reference evidence="5 6" key="1">
    <citation type="journal article" date="2011" name="Proc. Natl. Acad. Sci. U.S.A.">
        <title>Evolutionary erosion of yeast sex chromosomes by mating-type switching accidents.</title>
        <authorList>
            <person name="Gordon J.L."/>
            <person name="Armisen D."/>
            <person name="Proux-Wera E."/>
            <person name="Oheigeartaigh S.S."/>
            <person name="Byrne K.P."/>
            <person name="Wolfe K.H."/>
        </authorList>
    </citation>
    <scope>NUCLEOTIDE SEQUENCE [LARGE SCALE GENOMIC DNA]</scope>
    <source>
        <strain evidence="6">ATCC 24235 / CBS 4417 / NBRC 1672 / NRRL Y-8282 / UCD 70-5</strain>
    </source>
</reference>
<protein>
    <recommendedName>
        <fullName evidence="7">Rab-GAP TBC domain-containing protein</fullName>
    </recommendedName>
</protein>
<evidence type="ECO:0008006" key="7">
    <source>
        <dbReference type="Google" id="ProtNLM"/>
    </source>
</evidence>
<dbReference type="InterPro" id="IPR011992">
    <property type="entry name" value="EF-hand-dom_pair"/>
</dbReference>
<feature type="domain" description="EF-hand" evidence="4">
    <location>
        <begin position="638"/>
        <end position="673"/>
    </location>
</feature>
<dbReference type="SMART" id="SM00164">
    <property type="entry name" value="TBC"/>
    <property type="match status" value="1"/>
</dbReference>
<dbReference type="OrthoDB" id="17687at2759"/>
<evidence type="ECO:0000259" key="3">
    <source>
        <dbReference type="PROSITE" id="PS50086"/>
    </source>
</evidence>
<dbReference type="Proteomes" id="UP000005666">
    <property type="component" value="Chromosome 4"/>
</dbReference>
<dbReference type="Gene3D" id="1.10.472.80">
    <property type="entry name" value="Ypt/Rab-GAP domain of gyp1p, domain 3"/>
    <property type="match status" value="1"/>
</dbReference>
<name>G8BSW4_TETPH</name>
<dbReference type="GeneID" id="11530973"/>
<dbReference type="KEGG" id="tpf:TPHA_0D02990"/>
<dbReference type="PROSITE" id="PS50086">
    <property type="entry name" value="TBC_RABGAP"/>
    <property type="match status" value="1"/>
</dbReference>
<keyword evidence="1" id="KW-0343">GTPase activation</keyword>
<dbReference type="OMA" id="HAHFKET"/>
<dbReference type="InterPro" id="IPR035969">
    <property type="entry name" value="Rab-GAP_TBC_sf"/>
</dbReference>
<feature type="region of interest" description="Disordered" evidence="2">
    <location>
        <begin position="874"/>
        <end position="904"/>
    </location>
</feature>
<dbReference type="EMBL" id="HE612859">
    <property type="protein sequence ID" value="CCE62935.1"/>
    <property type="molecule type" value="Genomic_DNA"/>
</dbReference>
<proteinExistence type="predicted"/>
<dbReference type="GO" id="GO:0005096">
    <property type="term" value="F:GTPase activator activity"/>
    <property type="evidence" value="ECO:0007669"/>
    <property type="project" value="UniProtKB-KW"/>
</dbReference>
<dbReference type="Pfam" id="PF00566">
    <property type="entry name" value="RabGAP-TBC"/>
    <property type="match status" value="1"/>
</dbReference>
<dbReference type="GO" id="GO:0043332">
    <property type="term" value="C:mating projection tip"/>
    <property type="evidence" value="ECO:0007669"/>
    <property type="project" value="EnsemblFungi"/>
</dbReference>
<dbReference type="eggNOG" id="KOG4347">
    <property type="taxonomic scope" value="Eukaryota"/>
</dbReference>
<feature type="region of interest" description="Disordered" evidence="2">
    <location>
        <begin position="938"/>
        <end position="962"/>
    </location>
</feature>
<feature type="compositionally biased region" description="Polar residues" evidence="2">
    <location>
        <begin position="874"/>
        <end position="898"/>
    </location>
</feature>
<dbReference type="SUPFAM" id="SSF47473">
    <property type="entry name" value="EF-hand"/>
    <property type="match status" value="1"/>
</dbReference>
<organism evidence="5 6">
    <name type="scientific">Tetrapisispora phaffii (strain ATCC 24235 / CBS 4417 / NBRC 1672 / NRRL Y-8282 / UCD 70-5)</name>
    <name type="common">Yeast</name>
    <name type="synonym">Fabospora phaffii</name>
    <dbReference type="NCBI Taxonomy" id="1071381"/>
    <lineage>
        <taxon>Eukaryota</taxon>
        <taxon>Fungi</taxon>
        <taxon>Dikarya</taxon>
        <taxon>Ascomycota</taxon>
        <taxon>Saccharomycotina</taxon>
        <taxon>Saccharomycetes</taxon>
        <taxon>Saccharomycetales</taxon>
        <taxon>Saccharomycetaceae</taxon>
        <taxon>Tetrapisispora</taxon>
    </lineage>
</organism>
<dbReference type="AlphaFoldDB" id="G8BSW4"/>
<dbReference type="InterPro" id="IPR000195">
    <property type="entry name" value="Rab-GAP-TBC_dom"/>
</dbReference>
<evidence type="ECO:0000259" key="4">
    <source>
        <dbReference type="PROSITE" id="PS50222"/>
    </source>
</evidence>
<dbReference type="GO" id="GO:0005509">
    <property type="term" value="F:calcium ion binding"/>
    <property type="evidence" value="ECO:0007669"/>
    <property type="project" value="InterPro"/>
</dbReference>
<evidence type="ECO:0000256" key="2">
    <source>
        <dbReference type="SAM" id="MobiDB-lite"/>
    </source>
</evidence>
<dbReference type="STRING" id="1071381.G8BSW4"/>
<keyword evidence="6" id="KW-1185">Reference proteome</keyword>
<dbReference type="SUPFAM" id="SSF47923">
    <property type="entry name" value="Ypt/Rab-GAP domain of gyp1p"/>
    <property type="match status" value="2"/>
</dbReference>
<dbReference type="Gene3D" id="1.10.238.10">
    <property type="entry name" value="EF-hand"/>
    <property type="match status" value="1"/>
</dbReference>
<accession>G8BSW4</accession>
<dbReference type="Gene3D" id="1.10.8.270">
    <property type="entry name" value="putative rabgap domain of human tbc1 domain family member 14 like domains"/>
    <property type="match status" value="1"/>
</dbReference>
<dbReference type="InterPro" id="IPR004182">
    <property type="entry name" value="GRAM"/>
</dbReference>
<dbReference type="PANTHER" id="PTHR47219">
    <property type="entry name" value="RAB GTPASE-ACTIVATING PROTEIN 1-LIKE"/>
    <property type="match status" value="1"/>
</dbReference>
<dbReference type="HOGENOM" id="CLU_003538_0_1_1"/>
<dbReference type="GO" id="GO:0005737">
    <property type="term" value="C:cytoplasm"/>
    <property type="evidence" value="ECO:0007669"/>
    <property type="project" value="EnsemblFungi"/>
</dbReference>
<dbReference type="InterPro" id="IPR002048">
    <property type="entry name" value="EF_hand_dom"/>
</dbReference>
<dbReference type="SMART" id="SM00568">
    <property type="entry name" value="GRAM"/>
    <property type="match status" value="1"/>
</dbReference>
<evidence type="ECO:0000256" key="1">
    <source>
        <dbReference type="ARBA" id="ARBA00022468"/>
    </source>
</evidence>
<dbReference type="SMART" id="SM00054">
    <property type="entry name" value="EFh"/>
    <property type="match status" value="2"/>
</dbReference>
<feature type="domain" description="Rab-GAP TBC" evidence="3">
    <location>
        <begin position="244"/>
        <end position="432"/>
    </location>
</feature>
<dbReference type="Pfam" id="PF02893">
    <property type="entry name" value="GRAM"/>
    <property type="match status" value="1"/>
</dbReference>
<dbReference type="RefSeq" id="XP_003685369.1">
    <property type="nucleotide sequence ID" value="XM_003685321.1"/>
</dbReference>
<gene>
    <name evidence="5" type="primary">TPHA0D02990</name>
    <name evidence="5" type="ordered locus">TPHA_0D02990</name>
</gene>
<dbReference type="InterPro" id="IPR050302">
    <property type="entry name" value="Rab_GAP_TBC_domain"/>
</dbReference>
<dbReference type="FunFam" id="1.10.8.270:FF:000015">
    <property type="entry name" value="GTPase activating protein (Gyp2)"/>
    <property type="match status" value="1"/>
</dbReference>
<dbReference type="PROSITE" id="PS50222">
    <property type="entry name" value="EF_HAND_2"/>
    <property type="match status" value="2"/>
</dbReference>
<evidence type="ECO:0000313" key="5">
    <source>
        <dbReference type="EMBL" id="CCE62935.1"/>
    </source>
</evidence>
<dbReference type="GO" id="GO:0031267">
    <property type="term" value="F:small GTPase binding"/>
    <property type="evidence" value="ECO:0007669"/>
    <property type="project" value="TreeGrafter"/>
</dbReference>
<feature type="domain" description="EF-hand" evidence="4">
    <location>
        <begin position="602"/>
        <end position="637"/>
    </location>
</feature>
<sequence>MSFLGSLRQKATFIDKIAESFLPSLTRDEKFKLEYRLPDEELIVDDINADLSFVGAHSKLREIQNHRTKEQNVGAYVFSGRLYLTKHFLVFRDAFDKKSCVLLLNLSTIKRVERTPSEANNFSLTLTLYTGSEVLIQLMGLKYKSEQFSAQLKLHLKENIENARKLPQFLNTCYSEFILNKNIMHKTDLIPPKSGLGQQFKYPGNPSMEKEKLKLRLWFDYFKENGENMGIVKNHIFHKLVRVGLPNRIRGEIWELCSGAMYLRYANAGEYQQILEENQGKTSQATDEIEKDLKRSLPEYKAYQTSEGLNRLRNVLTVYSWKNPDVGYCQAMNIVVAGLLIYMTEEQAFWCLYNLCDVYVPGYYSKTMYGTLLDQKVFEYFVEDKIPVLWEHIQKQDIQLSIVSLPWFLSLFFTSMPLEFSFRIMDIFFLNGSRTLFQVSLAILKVNGDALLASEEDGTFIAVLKNYFQTLGDSAYPDSDDPKLRSITKFQQLLVTAFKEFNVITSQIISQQRHKFEKEITLNIETFVKKTQIRQMPKTFYLHSTDLSNIYDIYYQSIETYNISLGKGSSSMNYDVFVQFLGKFCDWCKPCEADNDSRFVEQKNEFLKKLFNYWDTNDSGELTLNNVVAGLDKLKTDDLLIMINNFFNLYDKDGDGELHREEVLALSEGLLFLTEPWRSGRYVDVLTKTAIENEIADRIVEQKAQEEDGDDTIELPNDVEVNEEKYKNEQSERYLKAASNFLQRSIEYARSVDLPSDFNLIELSDDETGGSSESTDAIKKKNLNTLKANAALDPTHPKRLDMATFRMIILADETYELFFSETWRCSTHVNKLIDTDNTRGKALRGMFDGFMADGRKVAKQVRIRVDSVATTRSRGDSILSTDTNATSNTPMAKSLSSSTKEDKFEDIDDFTSEQQEERDDLLGNSWVEMDIDDTMIEPERKQVLSRPPMSNSISKDLIEFEA</sequence>
<dbReference type="PANTHER" id="PTHR47219:SF20">
    <property type="entry name" value="TBC1 DOMAIN FAMILY MEMBER 2B"/>
    <property type="match status" value="1"/>
</dbReference>